<evidence type="ECO:0000313" key="2">
    <source>
        <dbReference type="Proteomes" id="UP001066276"/>
    </source>
</evidence>
<dbReference type="InterPro" id="IPR050951">
    <property type="entry name" value="Retrovirus_Pol_polyprotein"/>
</dbReference>
<dbReference type="Gene3D" id="3.10.10.10">
    <property type="entry name" value="HIV Type 1 Reverse Transcriptase, subunit A, domain 1"/>
    <property type="match status" value="1"/>
</dbReference>
<dbReference type="Proteomes" id="UP001066276">
    <property type="component" value="Chromosome 8"/>
</dbReference>
<reference evidence="1" key="1">
    <citation type="journal article" date="2022" name="bioRxiv">
        <title>Sequencing and chromosome-scale assembly of the giantPleurodeles waltlgenome.</title>
        <authorList>
            <person name="Brown T."/>
            <person name="Elewa A."/>
            <person name="Iarovenko S."/>
            <person name="Subramanian E."/>
            <person name="Araus A.J."/>
            <person name="Petzold A."/>
            <person name="Susuki M."/>
            <person name="Suzuki K.-i.T."/>
            <person name="Hayashi T."/>
            <person name="Toyoda A."/>
            <person name="Oliveira C."/>
            <person name="Osipova E."/>
            <person name="Leigh N.D."/>
            <person name="Simon A."/>
            <person name="Yun M.H."/>
        </authorList>
    </citation>
    <scope>NUCLEOTIDE SEQUENCE</scope>
    <source>
        <strain evidence="1">20211129_DDA</strain>
        <tissue evidence="1">Liver</tissue>
    </source>
</reference>
<protein>
    <submittedName>
        <fullName evidence="1">Uncharacterized protein</fullName>
    </submittedName>
</protein>
<gene>
    <name evidence="1" type="ORF">NDU88_003716</name>
</gene>
<dbReference type="PANTHER" id="PTHR37984:SF11">
    <property type="entry name" value="INTEGRASE CATALYTIC DOMAIN-CONTAINING PROTEIN"/>
    <property type="match status" value="1"/>
</dbReference>
<dbReference type="EMBL" id="JANPWB010000012">
    <property type="protein sequence ID" value="KAJ1115492.1"/>
    <property type="molecule type" value="Genomic_DNA"/>
</dbReference>
<accession>A0AAV7NK70</accession>
<proteinExistence type="predicted"/>
<keyword evidence="2" id="KW-1185">Reference proteome</keyword>
<comment type="caution">
    <text evidence="1">The sequence shown here is derived from an EMBL/GenBank/DDBJ whole genome shotgun (WGS) entry which is preliminary data.</text>
</comment>
<name>A0AAV7NK70_PLEWA</name>
<dbReference type="AlphaFoldDB" id="A0AAV7NK70"/>
<dbReference type="PANTHER" id="PTHR37984">
    <property type="entry name" value="PROTEIN CBG26694"/>
    <property type="match status" value="1"/>
</dbReference>
<dbReference type="InterPro" id="IPR043502">
    <property type="entry name" value="DNA/RNA_pol_sf"/>
</dbReference>
<sequence>MNPKPTLYKAAVQVYMLMSKDPLPCLGQFQTPLTYKDGTIQAQIHVIKEPKAICLLSLPTSERLRLVEILYLVEDESDIVHRFPKLFTGLGNLAHFEVHLHINEQITPVGQYHRKVPFLLQQAVEDELRDLLRADIIERTAGPTPWVSPVVLVPKRGSGSNVHLCVDMRAPNTAFE</sequence>
<dbReference type="SUPFAM" id="SSF56672">
    <property type="entry name" value="DNA/RNA polymerases"/>
    <property type="match status" value="1"/>
</dbReference>
<organism evidence="1 2">
    <name type="scientific">Pleurodeles waltl</name>
    <name type="common">Iberian ribbed newt</name>
    <dbReference type="NCBI Taxonomy" id="8319"/>
    <lineage>
        <taxon>Eukaryota</taxon>
        <taxon>Metazoa</taxon>
        <taxon>Chordata</taxon>
        <taxon>Craniata</taxon>
        <taxon>Vertebrata</taxon>
        <taxon>Euteleostomi</taxon>
        <taxon>Amphibia</taxon>
        <taxon>Batrachia</taxon>
        <taxon>Caudata</taxon>
        <taxon>Salamandroidea</taxon>
        <taxon>Salamandridae</taxon>
        <taxon>Pleurodelinae</taxon>
        <taxon>Pleurodeles</taxon>
    </lineage>
</organism>
<evidence type="ECO:0000313" key="1">
    <source>
        <dbReference type="EMBL" id="KAJ1115492.1"/>
    </source>
</evidence>